<proteinExistence type="predicted"/>
<accession>A0A430VUJ3</accession>
<protein>
    <submittedName>
        <fullName evidence="1">Uncharacterized protein</fullName>
    </submittedName>
</protein>
<sequence>EAGFLVGLRVQGEFQQEPVLLRGQLDLKRGCHVDMIRGWHLKLGLPVTRIDTGFLRIIP</sequence>
<reference evidence="1 2" key="1">
    <citation type="journal article" date="2019" name="Extremophiles">
        <title>Biogeography of thermophiles and predominance of Thermus scotoductus in domestic water heaters.</title>
        <authorList>
            <person name="Wilpiszeski R.L."/>
            <person name="Zhang Z."/>
            <person name="House C.H."/>
        </authorList>
    </citation>
    <scope>NUCLEOTIDE SEQUENCE [LARGE SCALE GENOMIC DNA]</scope>
    <source>
        <strain evidence="1 2">1_S1</strain>
    </source>
</reference>
<name>A0A430VUJ3_THESC</name>
<dbReference type="Proteomes" id="UP000287467">
    <property type="component" value="Unassembled WGS sequence"/>
</dbReference>
<feature type="non-terminal residue" evidence="1">
    <location>
        <position position="1"/>
    </location>
</feature>
<comment type="caution">
    <text evidence="1">The sequence shown here is derived from an EMBL/GenBank/DDBJ whole genome shotgun (WGS) entry which is preliminary data.</text>
</comment>
<dbReference type="AlphaFoldDB" id="A0A430VUJ3"/>
<organism evidence="1 2">
    <name type="scientific">Thermus scotoductus</name>
    <dbReference type="NCBI Taxonomy" id="37636"/>
    <lineage>
        <taxon>Bacteria</taxon>
        <taxon>Thermotogati</taxon>
        <taxon>Deinococcota</taxon>
        <taxon>Deinococci</taxon>
        <taxon>Thermales</taxon>
        <taxon>Thermaceae</taxon>
        <taxon>Thermus</taxon>
    </lineage>
</organism>
<gene>
    <name evidence="1" type="ORF">CSW14_02300</name>
</gene>
<evidence type="ECO:0000313" key="2">
    <source>
        <dbReference type="Proteomes" id="UP000287467"/>
    </source>
</evidence>
<evidence type="ECO:0000313" key="1">
    <source>
        <dbReference type="EMBL" id="RTI59964.1"/>
    </source>
</evidence>
<dbReference type="EMBL" id="PEMW01000052">
    <property type="protein sequence ID" value="RTI59964.1"/>
    <property type="molecule type" value="Genomic_DNA"/>
</dbReference>